<organism evidence="2 3">
    <name type="scientific">Ktedonosporobacter rubrisoli</name>
    <dbReference type="NCBI Taxonomy" id="2509675"/>
    <lineage>
        <taxon>Bacteria</taxon>
        <taxon>Bacillati</taxon>
        <taxon>Chloroflexota</taxon>
        <taxon>Ktedonobacteria</taxon>
        <taxon>Ktedonobacterales</taxon>
        <taxon>Ktedonosporobacteraceae</taxon>
        <taxon>Ktedonosporobacter</taxon>
    </lineage>
</organism>
<accession>A0A4P6JKW9</accession>
<dbReference type="OrthoDB" id="9805307at2"/>
<gene>
    <name evidence="2" type="ORF">EPA93_06220</name>
</gene>
<sequence>MRLVTYEVQTVLGPFRRVGVWRDDETIVDANFVVAEYLRRTHHGEDAYREADFLAPVEMISFIAGGERTLQTVREALALVLPTQEQQGAKGEQLVFQREHVRLCAPIPRPRRIHDFMVVEEHVLNSLKNIPVEWYNMPVCYKGNPDAVIGPDETVGWPRYTQKLDYELEQCAIIGRRGKDISAAEAEKYIYGYSIFNDFSARDIQMREMSVGLGPFKGKDFATAIGPCLATADEFDALHAQMTLRVNGEEWSAGTIGRMRFSFAQIIEYLSNEEEIFPGDVLGSGTVGRGCGLELERWIAPGDLVEAEVEGIGVLANRIGNRA</sequence>
<protein>
    <submittedName>
        <fullName evidence="2">Fumarylacetoacetate hydrolase family protein</fullName>
    </submittedName>
</protein>
<feature type="domain" description="Fumarylacetoacetase-like C-terminal" evidence="1">
    <location>
        <begin position="119"/>
        <end position="319"/>
    </location>
</feature>
<keyword evidence="2" id="KW-0378">Hydrolase</keyword>
<dbReference type="KEGG" id="kbs:EPA93_06220"/>
<dbReference type="InterPro" id="IPR036663">
    <property type="entry name" value="Fumarylacetoacetase_C_sf"/>
</dbReference>
<reference evidence="2 3" key="1">
    <citation type="submission" date="2019-01" db="EMBL/GenBank/DDBJ databases">
        <title>Ktedonosporobacter rubrisoli SCAWS-G2.</title>
        <authorList>
            <person name="Huang Y."/>
            <person name="Yan B."/>
        </authorList>
    </citation>
    <scope>NUCLEOTIDE SEQUENCE [LARGE SCALE GENOMIC DNA]</scope>
    <source>
        <strain evidence="2 3">SCAWS-G2</strain>
    </source>
</reference>
<evidence type="ECO:0000259" key="1">
    <source>
        <dbReference type="Pfam" id="PF01557"/>
    </source>
</evidence>
<dbReference type="Pfam" id="PF01557">
    <property type="entry name" value="FAA_hydrolase"/>
    <property type="match status" value="1"/>
</dbReference>
<dbReference type="GO" id="GO:0016787">
    <property type="term" value="F:hydrolase activity"/>
    <property type="evidence" value="ECO:0007669"/>
    <property type="project" value="UniProtKB-KW"/>
</dbReference>
<proteinExistence type="predicted"/>
<dbReference type="SUPFAM" id="SSF56529">
    <property type="entry name" value="FAH"/>
    <property type="match status" value="1"/>
</dbReference>
<dbReference type="AlphaFoldDB" id="A0A4P6JKW9"/>
<dbReference type="Proteomes" id="UP000290365">
    <property type="component" value="Chromosome"/>
</dbReference>
<keyword evidence="3" id="KW-1185">Reference proteome</keyword>
<dbReference type="Gene3D" id="3.90.850.10">
    <property type="entry name" value="Fumarylacetoacetase-like, C-terminal domain"/>
    <property type="match status" value="1"/>
</dbReference>
<dbReference type="EMBL" id="CP035758">
    <property type="protein sequence ID" value="QBD75622.1"/>
    <property type="molecule type" value="Genomic_DNA"/>
</dbReference>
<evidence type="ECO:0000313" key="2">
    <source>
        <dbReference type="EMBL" id="QBD75622.1"/>
    </source>
</evidence>
<dbReference type="InterPro" id="IPR011234">
    <property type="entry name" value="Fumarylacetoacetase-like_C"/>
</dbReference>
<evidence type="ECO:0000313" key="3">
    <source>
        <dbReference type="Proteomes" id="UP000290365"/>
    </source>
</evidence>
<dbReference type="RefSeq" id="WP_129886220.1">
    <property type="nucleotide sequence ID" value="NZ_CP035758.1"/>
</dbReference>
<dbReference type="PANTHER" id="PTHR43211">
    <property type="entry name" value="FUMARYLACETOACETATE HYDROLASE"/>
    <property type="match status" value="1"/>
</dbReference>
<dbReference type="PANTHER" id="PTHR43211:SF1">
    <property type="entry name" value="BLL6422 PROTEIN"/>
    <property type="match status" value="1"/>
</dbReference>
<name>A0A4P6JKW9_KTERU</name>